<sequence length="187" mass="20575">MMKKVAIVGALLVLAGCAEVENYNDVVKTPAPAGLEGYWQSKGPQRKLVSPEAIASLVVTKEGDTLDCRQWQRVIALPGKLTMLSDDLTNVTVKRELYEIERDGNTLEYDGMTLQRVARPTPECAAALEKTPLECAAALEKTKKRRCRRRCRNFASRQRSAAGNAHHTSSMTHTLTLPALQKNVASP</sequence>
<dbReference type="InterPro" id="IPR025596">
    <property type="entry name" value="YedD"/>
</dbReference>
<evidence type="ECO:0000256" key="1">
    <source>
        <dbReference type="SAM" id="MobiDB-lite"/>
    </source>
</evidence>
<dbReference type="EMBL" id="AFCS01000392">
    <property type="protein sequence ID" value="EHC80696.1"/>
    <property type="molecule type" value="Genomic_DNA"/>
</dbReference>
<protein>
    <submittedName>
        <fullName evidence="3">Putative lipoprotein</fullName>
    </submittedName>
</protein>
<evidence type="ECO:0000313" key="3">
    <source>
        <dbReference type="EMBL" id="EHC80696.1"/>
    </source>
</evidence>
<feature type="chain" id="PRO_5003482419" evidence="2">
    <location>
        <begin position="21"/>
        <end position="187"/>
    </location>
</feature>
<dbReference type="Gene3D" id="2.40.128.500">
    <property type="entry name" value="YedD-like protein"/>
    <property type="match status" value="1"/>
</dbReference>
<proteinExistence type="predicted"/>
<dbReference type="PROSITE" id="PS51257">
    <property type="entry name" value="PROKAR_LIPOPROTEIN"/>
    <property type="match status" value="1"/>
</dbReference>
<feature type="compositionally biased region" description="Low complexity" evidence="1">
    <location>
        <begin position="166"/>
        <end position="177"/>
    </location>
</feature>
<reference evidence="3 4" key="1">
    <citation type="journal article" date="2011" name="BMC Genomics">
        <title>Genome sequencing reveals diversification of virulence factor content and possible host adaptation in distinct subpopulations of Salmonella enterica.</title>
        <authorList>
            <person name="den Bakker H.C."/>
            <person name="Moreno Switt A.I."/>
            <person name="Govoni G."/>
            <person name="Cummings C.A."/>
            <person name="Ranieri M.L."/>
            <person name="Degoricija L."/>
            <person name="Hoelzer K."/>
            <person name="Rodriguez-Rivera L.D."/>
            <person name="Brown S."/>
            <person name="Bolchacova E."/>
            <person name="Furtado M.R."/>
            <person name="Wiedmann M."/>
        </authorList>
    </citation>
    <scope>NUCLEOTIDE SEQUENCE [LARGE SCALE GENOMIC DNA]</scope>
    <source>
        <strain evidence="3 4">S5-403</strain>
    </source>
</reference>
<dbReference type="NCBIfam" id="NF007705">
    <property type="entry name" value="PRK10397.1"/>
    <property type="match status" value="1"/>
</dbReference>
<evidence type="ECO:0000313" key="4">
    <source>
        <dbReference type="Proteomes" id="UP000003221"/>
    </source>
</evidence>
<feature type="region of interest" description="Disordered" evidence="1">
    <location>
        <begin position="158"/>
        <end position="187"/>
    </location>
</feature>
<dbReference type="Pfam" id="PF13987">
    <property type="entry name" value="YedD"/>
    <property type="match status" value="1"/>
</dbReference>
<name>G5Q149_SALMO</name>
<keyword evidence="3" id="KW-0449">Lipoprotein</keyword>
<comment type="caution">
    <text evidence="3">The sequence shown here is derived from an EMBL/GenBank/DDBJ whole genome shotgun (WGS) entry which is preliminary data.</text>
</comment>
<dbReference type="InterPro" id="IPR038624">
    <property type="entry name" value="YedD-like_sf"/>
</dbReference>
<organism evidence="3 4">
    <name type="scientific">Salmonella enterica subsp. enterica serovar Montevideo str. S5-403</name>
    <dbReference type="NCBI Taxonomy" id="913242"/>
    <lineage>
        <taxon>Bacteria</taxon>
        <taxon>Pseudomonadati</taxon>
        <taxon>Pseudomonadota</taxon>
        <taxon>Gammaproteobacteria</taxon>
        <taxon>Enterobacterales</taxon>
        <taxon>Enterobacteriaceae</taxon>
        <taxon>Salmonella</taxon>
    </lineage>
</organism>
<dbReference type="Proteomes" id="UP000003221">
    <property type="component" value="Unassembled WGS sequence"/>
</dbReference>
<evidence type="ECO:0000256" key="2">
    <source>
        <dbReference type="SAM" id="SignalP"/>
    </source>
</evidence>
<dbReference type="AlphaFoldDB" id="G5Q149"/>
<accession>G5Q149</accession>
<feature type="signal peptide" evidence="2">
    <location>
        <begin position="1"/>
        <end position="20"/>
    </location>
</feature>
<gene>
    <name evidence="3" type="ORF">LTSEMON_1555</name>
</gene>
<keyword evidence="2" id="KW-0732">Signal</keyword>